<comment type="caution">
    <text evidence="3">The sequence shown here is derived from an EMBL/GenBank/DDBJ whole genome shotgun (WGS) entry which is preliminary data.</text>
</comment>
<dbReference type="RefSeq" id="WP_397614921.1">
    <property type="nucleotide sequence ID" value="NZ_JBIRRB010000020.1"/>
</dbReference>
<organism evidence="3 4">
    <name type="scientific">Streptomyces abikoensis</name>
    <dbReference type="NCBI Taxonomy" id="97398"/>
    <lineage>
        <taxon>Bacteria</taxon>
        <taxon>Bacillati</taxon>
        <taxon>Actinomycetota</taxon>
        <taxon>Actinomycetes</taxon>
        <taxon>Kitasatosporales</taxon>
        <taxon>Streptomycetaceae</taxon>
        <taxon>Streptomyces</taxon>
    </lineage>
</organism>
<dbReference type="InterPro" id="IPR024465">
    <property type="entry name" value="DUF2399"/>
</dbReference>
<name>A0ABW7TCR1_9ACTN</name>
<dbReference type="EMBL" id="JBIRRB010000020">
    <property type="protein sequence ID" value="MFI0915335.1"/>
    <property type="molecule type" value="Genomic_DNA"/>
</dbReference>
<evidence type="ECO:0000313" key="4">
    <source>
        <dbReference type="Proteomes" id="UP001611162"/>
    </source>
</evidence>
<gene>
    <name evidence="3" type="ORF">ACH4TF_33620</name>
</gene>
<dbReference type="Pfam" id="PF09664">
    <property type="entry name" value="DUF2399"/>
    <property type="match status" value="1"/>
</dbReference>
<dbReference type="Pfam" id="PF11796">
    <property type="entry name" value="DUF3323"/>
    <property type="match status" value="1"/>
</dbReference>
<reference evidence="3 4" key="1">
    <citation type="submission" date="2024-10" db="EMBL/GenBank/DDBJ databases">
        <title>The Natural Products Discovery Center: Release of the First 8490 Sequenced Strains for Exploring Actinobacteria Biosynthetic Diversity.</title>
        <authorList>
            <person name="Kalkreuter E."/>
            <person name="Kautsar S.A."/>
            <person name="Yang D."/>
            <person name="Bader C.D."/>
            <person name="Teijaro C.N."/>
            <person name="Fluegel L."/>
            <person name="Davis C.M."/>
            <person name="Simpson J.R."/>
            <person name="Lauterbach L."/>
            <person name="Steele A.D."/>
            <person name="Gui C."/>
            <person name="Meng S."/>
            <person name="Li G."/>
            <person name="Viehrig K."/>
            <person name="Ye F."/>
            <person name="Su P."/>
            <person name="Kiefer A.F."/>
            <person name="Nichols A."/>
            <person name="Cepeda A.J."/>
            <person name="Yan W."/>
            <person name="Fan B."/>
            <person name="Jiang Y."/>
            <person name="Adhikari A."/>
            <person name="Zheng C.-J."/>
            <person name="Schuster L."/>
            <person name="Cowan T.M."/>
            <person name="Smanski M.J."/>
            <person name="Chevrette M.G."/>
            <person name="De Carvalho L.P.S."/>
            <person name="Shen B."/>
        </authorList>
    </citation>
    <scope>NUCLEOTIDE SEQUENCE [LARGE SCALE GENOMIC DNA]</scope>
    <source>
        <strain evidence="3 4">NPDC020979</strain>
    </source>
</reference>
<dbReference type="Proteomes" id="UP001611162">
    <property type="component" value="Unassembled WGS sequence"/>
</dbReference>
<protein>
    <submittedName>
        <fullName evidence="3">DUF2399 domain-containing protein</fullName>
    </submittedName>
</protein>
<evidence type="ECO:0000259" key="2">
    <source>
        <dbReference type="Pfam" id="PF11796"/>
    </source>
</evidence>
<dbReference type="InterPro" id="IPR024466">
    <property type="entry name" value="CHP02679_N"/>
</dbReference>
<proteinExistence type="predicted"/>
<feature type="domain" description="Conserved hypothetical protein CHP02679 N terminus" evidence="2">
    <location>
        <begin position="46"/>
        <end position="246"/>
    </location>
</feature>
<keyword evidence="4" id="KW-1185">Reference proteome</keyword>
<evidence type="ECO:0000313" key="3">
    <source>
        <dbReference type="EMBL" id="MFI0915335.1"/>
    </source>
</evidence>
<evidence type="ECO:0000259" key="1">
    <source>
        <dbReference type="Pfam" id="PF09664"/>
    </source>
</evidence>
<feature type="domain" description="DUF2399" evidence="1">
    <location>
        <begin position="268"/>
        <end position="420"/>
    </location>
</feature>
<sequence>MTTCSLCGGACTGADLRALLDPCLTWLWRRVADRADALGDPDQSSGRMKINAPDTAAERYSARGLIGEAPLHPGQSRSVNLASLCTRLQIHGATLTPGAVAAHAVGRPLGTAVKERRAAKALARRRAQYGQELLADLPPTAPYRPDPNTCWQTLRSTNWEARVTKALEPEALLERAAAVLAALPTDHRVDRRVLAHTITGNPHALDRGTDLGGLVLAMLAGNIPRESRKGLRTAWAHLNVDCDTFTGGLISINMYPRGWRVPRPPLILTSSHLAKCTWRPPSERSPWIFITENPSVAAAALATGSPHRLVCTNGTPSTTALLALTRMCTAGWKLAVRADFDAAGLRHVNTLLQALPGAVPWRMNSTDYQDSVHPDPFQLDLLDVEALPETPWDPTLRQDMSVIGQPAYEEALIAVLCADLILGRPSSSRRAADHSEIHVGQREALDAVGAT</sequence>
<accession>A0ABW7TCR1</accession>